<dbReference type="EMBL" id="AFYH01041939">
    <property type="status" value="NOT_ANNOTATED_CDS"/>
    <property type="molecule type" value="Genomic_DNA"/>
</dbReference>
<evidence type="ECO:0000259" key="2">
    <source>
        <dbReference type="PROSITE" id="PS50105"/>
    </source>
</evidence>
<dbReference type="GO" id="GO:0045892">
    <property type="term" value="P:negative regulation of DNA-templated transcription"/>
    <property type="evidence" value="ECO:0007669"/>
    <property type="project" value="TreeGrafter"/>
</dbReference>
<reference evidence="3" key="3">
    <citation type="submission" date="2025-09" db="UniProtKB">
        <authorList>
            <consortium name="Ensembl"/>
        </authorList>
    </citation>
    <scope>IDENTIFICATION</scope>
</reference>
<dbReference type="CDD" id="cd09579">
    <property type="entry name" value="SAM_Samd7_11"/>
    <property type="match status" value="1"/>
</dbReference>
<dbReference type="GO" id="GO:0042393">
    <property type="term" value="F:histone binding"/>
    <property type="evidence" value="ECO:0007669"/>
    <property type="project" value="TreeGrafter"/>
</dbReference>
<dbReference type="Proteomes" id="UP000008672">
    <property type="component" value="Unassembled WGS sequence"/>
</dbReference>
<feature type="region of interest" description="Disordered" evidence="1">
    <location>
        <begin position="190"/>
        <end position="221"/>
    </location>
</feature>
<dbReference type="Bgee" id="ENSLACG00000015640">
    <property type="expression patterns" value="Expressed in pectoral fin and 1 other cell type or tissue"/>
</dbReference>
<feature type="domain" description="SAM" evidence="2">
    <location>
        <begin position="360"/>
        <end position="406"/>
    </location>
</feature>
<dbReference type="GO" id="GO:0005634">
    <property type="term" value="C:nucleus"/>
    <property type="evidence" value="ECO:0007669"/>
    <property type="project" value="TreeGrafter"/>
</dbReference>
<dbReference type="HOGENOM" id="CLU_046957_0_0_1"/>
<sequence>SGLELHQPLEMLMRNQMMAMNPQLMGPGQQRIQGIPPQFEPRFVDRDILSPGDMITPTEARQIHMGSHLGPTLSSHANLLPNRTYPAAGYSFMQSESMDTFARRQELIHKQNFARMEMNAILHQKEMENAHRKGLLGVETPLVYAGLPTNPNAFRGRQRMGDGALASDVYVHHTTLEDIHGSTLLMSTSPYPPISTLQRERGRRPPKRAASHKITDCSISGPKGQSEGKNIDYAMTAAEEEKEGKVEAETETLNKADQSKLNTDLSTAAAKVCKECEQGVKKSCTGNDSCSISCSESEKELTNPCAAFDDKYMYPSAIALSTLPNGFPVARSTLLPPVKGTNGGFLNGEDISTVEDIRKWTVDDVCNFINGLPGCSEYSQTFKDHAIDGETLPLLTEEHLLDTMGLKLGPVLKIRSQVSRRLGSMYYMMNLPLAMPLQSTSGKPIDHPSDTVSPPNCNNSIDLLGSPCAREPGNSKVLDRMAPENAEAQCD</sequence>
<dbReference type="GO" id="GO:0003682">
    <property type="term" value="F:chromatin binding"/>
    <property type="evidence" value="ECO:0007669"/>
    <property type="project" value="TreeGrafter"/>
</dbReference>
<dbReference type="PANTHER" id="PTHR12247">
    <property type="entry name" value="POLYCOMB GROUP PROTEIN"/>
    <property type="match status" value="1"/>
</dbReference>
<dbReference type="InterPro" id="IPR001660">
    <property type="entry name" value="SAM"/>
</dbReference>
<feature type="compositionally biased region" description="Basic residues" evidence="1">
    <location>
        <begin position="201"/>
        <end position="211"/>
    </location>
</feature>
<organism evidence="3 4">
    <name type="scientific">Latimeria chalumnae</name>
    <name type="common">Coelacanth</name>
    <dbReference type="NCBI Taxonomy" id="7897"/>
    <lineage>
        <taxon>Eukaryota</taxon>
        <taxon>Metazoa</taxon>
        <taxon>Chordata</taxon>
        <taxon>Craniata</taxon>
        <taxon>Vertebrata</taxon>
        <taxon>Euteleostomi</taxon>
        <taxon>Coelacanthiformes</taxon>
        <taxon>Coelacanthidae</taxon>
        <taxon>Latimeria</taxon>
    </lineage>
</organism>
<evidence type="ECO:0000256" key="1">
    <source>
        <dbReference type="SAM" id="MobiDB-lite"/>
    </source>
</evidence>
<dbReference type="PROSITE" id="PS50105">
    <property type="entry name" value="SAM_DOMAIN"/>
    <property type="match status" value="1"/>
</dbReference>
<evidence type="ECO:0000313" key="4">
    <source>
        <dbReference type="Proteomes" id="UP000008672"/>
    </source>
</evidence>
<proteinExistence type="predicted"/>
<keyword evidence="4" id="KW-1185">Reference proteome</keyword>
<dbReference type="InterPro" id="IPR050548">
    <property type="entry name" value="PcG_chromatin_remod_factors"/>
</dbReference>
<dbReference type="EMBL" id="AFYH01041938">
    <property type="status" value="NOT_ANNOTATED_CDS"/>
    <property type="molecule type" value="Genomic_DNA"/>
</dbReference>
<dbReference type="EMBL" id="AFYH01041937">
    <property type="status" value="NOT_ANNOTATED_CDS"/>
    <property type="molecule type" value="Genomic_DNA"/>
</dbReference>
<reference evidence="3" key="2">
    <citation type="submission" date="2025-08" db="UniProtKB">
        <authorList>
            <consortium name="Ensembl"/>
        </authorList>
    </citation>
    <scope>IDENTIFICATION</scope>
</reference>
<dbReference type="InParanoid" id="H3B788"/>
<evidence type="ECO:0000313" key="3">
    <source>
        <dbReference type="Ensembl" id="ENSLACP00000017759.1"/>
    </source>
</evidence>
<dbReference type="eggNOG" id="KOG3829">
    <property type="taxonomic scope" value="Eukaryota"/>
</dbReference>
<dbReference type="PANTHER" id="PTHR12247:SF89">
    <property type="entry name" value="STERILE ALPHA MOTIF DOMAIN-CONTAINING PROTEIN 7"/>
    <property type="match status" value="1"/>
</dbReference>
<feature type="region of interest" description="Disordered" evidence="1">
    <location>
        <begin position="472"/>
        <end position="491"/>
    </location>
</feature>
<dbReference type="InterPro" id="IPR013761">
    <property type="entry name" value="SAM/pointed_sf"/>
</dbReference>
<dbReference type="AlphaFoldDB" id="H3B788"/>
<dbReference type="GeneTree" id="ENSGT00940000160075"/>
<accession>H3B788</accession>
<dbReference type="Pfam" id="PF00536">
    <property type="entry name" value="SAM_1"/>
    <property type="match status" value="1"/>
</dbReference>
<reference evidence="4" key="1">
    <citation type="submission" date="2011-08" db="EMBL/GenBank/DDBJ databases">
        <title>The draft genome of Latimeria chalumnae.</title>
        <authorList>
            <person name="Di Palma F."/>
            <person name="Alfoldi J."/>
            <person name="Johnson J."/>
            <person name="Berlin A."/>
            <person name="Gnerre S."/>
            <person name="Jaffe D."/>
            <person name="MacCallum I."/>
            <person name="Young S."/>
            <person name="Walker B.J."/>
            <person name="Lander E."/>
            <person name="Lindblad-Toh K."/>
        </authorList>
    </citation>
    <scope>NUCLEOTIDE SEQUENCE [LARGE SCALE GENOMIC DNA]</scope>
    <source>
        <strain evidence="4">Wild caught</strain>
    </source>
</reference>
<gene>
    <name evidence="3" type="primary">SAMD7</name>
</gene>
<dbReference type="SUPFAM" id="SSF47769">
    <property type="entry name" value="SAM/Pointed domain"/>
    <property type="match status" value="1"/>
</dbReference>
<dbReference type="Gene3D" id="1.10.150.50">
    <property type="entry name" value="Transcription Factor, Ets-1"/>
    <property type="match status" value="1"/>
</dbReference>
<dbReference type="SMART" id="SM00454">
    <property type="entry name" value="SAM"/>
    <property type="match status" value="1"/>
</dbReference>
<dbReference type="OMA" id="MLYMMNL"/>
<dbReference type="Ensembl" id="ENSLACT00000017889.1">
    <property type="protein sequence ID" value="ENSLACP00000017759.1"/>
    <property type="gene ID" value="ENSLACG00000015640.1"/>
</dbReference>
<dbReference type="STRING" id="7897.ENSLACP00000017759"/>
<protein>
    <submittedName>
        <fullName evidence="3">Sterile alpha motif domain containing 7</fullName>
    </submittedName>
</protein>
<dbReference type="FunCoup" id="H3B788">
    <property type="interactions" value="6"/>
</dbReference>
<name>H3B788_LATCH</name>